<dbReference type="Pfam" id="PF24883">
    <property type="entry name" value="NPHP3_N"/>
    <property type="match status" value="1"/>
</dbReference>
<evidence type="ECO:0000313" key="4">
    <source>
        <dbReference type="EMBL" id="KAF2647471.1"/>
    </source>
</evidence>
<feature type="compositionally biased region" description="Polar residues" evidence="2">
    <location>
        <begin position="1"/>
        <end position="13"/>
    </location>
</feature>
<feature type="compositionally biased region" description="Basic and acidic residues" evidence="2">
    <location>
        <begin position="14"/>
        <end position="28"/>
    </location>
</feature>
<gene>
    <name evidence="4" type="ORF">K491DRAFT_685501</name>
</gene>
<protein>
    <recommendedName>
        <fullName evidence="3">Nephrocystin 3-like N-terminal domain-containing protein</fullName>
    </recommendedName>
</protein>
<dbReference type="PANTHER" id="PTHR10039">
    <property type="entry name" value="AMELOGENIN"/>
    <property type="match status" value="1"/>
</dbReference>
<dbReference type="Proteomes" id="UP000799324">
    <property type="component" value="Unassembled WGS sequence"/>
</dbReference>
<dbReference type="OrthoDB" id="194358at2759"/>
<dbReference type="PANTHER" id="PTHR10039:SF16">
    <property type="entry name" value="GPI INOSITOL-DEACYLASE"/>
    <property type="match status" value="1"/>
</dbReference>
<accession>A0A6A6SKE7</accession>
<proteinExistence type="predicted"/>
<dbReference type="AlphaFoldDB" id="A0A6A6SKE7"/>
<dbReference type="SUPFAM" id="SSF50998">
    <property type="entry name" value="Quinoprotein alcohol dehydrogenase-like"/>
    <property type="match status" value="1"/>
</dbReference>
<dbReference type="Gene3D" id="2.130.10.10">
    <property type="entry name" value="YVTN repeat-like/Quinoprotein amine dehydrogenase"/>
    <property type="match status" value="1"/>
</dbReference>
<feature type="domain" description="Nephrocystin 3-like N-terminal" evidence="3">
    <location>
        <begin position="346"/>
        <end position="397"/>
    </location>
</feature>
<evidence type="ECO:0000259" key="3">
    <source>
        <dbReference type="Pfam" id="PF24883"/>
    </source>
</evidence>
<feature type="region of interest" description="Disordered" evidence="2">
    <location>
        <begin position="1"/>
        <end position="28"/>
    </location>
</feature>
<evidence type="ECO:0000256" key="2">
    <source>
        <dbReference type="SAM" id="MobiDB-lite"/>
    </source>
</evidence>
<evidence type="ECO:0000313" key="5">
    <source>
        <dbReference type="Proteomes" id="UP000799324"/>
    </source>
</evidence>
<keyword evidence="1" id="KW-0677">Repeat</keyword>
<reference evidence="4" key="1">
    <citation type="journal article" date="2020" name="Stud. Mycol.">
        <title>101 Dothideomycetes genomes: a test case for predicting lifestyles and emergence of pathogens.</title>
        <authorList>
            <person name="Haridas S."/>
            <person name="Albert R."/>
            <person name="Binder M."/>
            <person name="Bloem J."/>
            <person name="Labutti K."/>
            <person name="Salamov A."/>
            <person name="Andreopoulos B."/>
            <person name="Baker S."/>
            <person name="Barry K."/>
            <person name="Bills G."/>
            <person name="Bluhm B."/>
            <person name="Cannon C."/>
            <person name="Castanera R."/>
            <person name="Culley D."/>
            <person name="Daum C."/>
            <person name="Ezra D."/>
            <person name="Gonzalez J."/>
            <person name="Henrissat B."/>
            <person name="Kuo A."/>
            <person name="Liang C."/>
            <person name="Lipzen A."/>
            <person name="Lutzoni F."/>
            <person name="Magnuson J."/>
            <person name="Mondo S."/>
            <person name="Nolan M."/>
            <person name="Ohm R."/>
            <person name="Pangilinan J."/>
            <person name="Park H.-J."/>
            <person name="Ramirez L."/>
            <person name="Alfaro M."/>
            <person name="Sun H."/>
            <person name="Tritt A."/>
            <person name="Yoshinaga Y."/>
            <person name="Zwiers L.-H."/>
            <person name="Turgeon B."/>
            <person name="Goodwin S."/>
            <person name="Spatafora J."/>
            <person name="Crous P."/>
            <person name="Grigoriev I."/>
        </authorList>
    </citation>
    <scope>NUCLEOTIDE SEQUENCE</scope>
    <source>
        <strain evidence="4">CBS 122681</strain>
    </source>
</reference>
<dbReference type="InterPro" id="IPR056884">
    <property type="entry name" value="NPHP3-like_N"/>
</dbReference>
<organism evidence="4 5">
    <name type="scientific">Lophiostoma macrostomum CBS 122681</name>
    <dbReference type="NCBI Taxonomy" id="1314788"/>
    <lineage>
        <taxon>Eukaryota</taxon>
        <taxon>Fungi</taxon>
        <taxon>Dikarya</taxon>
        <taxon>Ascomycota</taxon>
        <taxon>Pezizomycotina</taxon>
        <taxon>Dothideomycetes</taxon>
        <taxon>Pleosporomycetidae</taxon>
        <taxon>Pleosporales</taxon>
        <taxon>Lophiostomataceae</taxon>
        <taxon>Lophiostoma</taxon>
    </lineage>
</organism>
<keyword evidence="5" id="KW-1185">Reference proteome</keyword>
<dbReference type="EMBL" id="MU004616">
    <property type="protein sequence ID" value="KAF2647471.1"/>
    <property type="molecule type" value="Genomic_DNA"/>
</dbReference>
<dbReference type="InterPro" id="IPR011047">
    <property type="entry name" value="Quinoprotein_ADH-like_sf"/>
</dbReference>
<dbReference type="InterPro" id="IPR015943">
    <property type="entry name" value="WD40/YVTN_repeat-like_dom_sf"/>
</dbReference>
<evidence type="ECO:0000256" key="1">
    <source>
        <dbReference type="ARBA" id="ARBA00022737"/>
    </source>
</evidence>
<sequence>MSSLTEKSSSDVSTFERRSRAAMHVKTESHRLLPKTAQFNPPRVGSHLEMGALDLSERSCSHLAPPRQTLGHEAPWDERIQMPEIHSLSASFIHRTAFERWISYHARILTFGYDASFRPGSSKNNTTILYFAKDLLFEMRYTKDELDSGLSDLQMGQSYMQGHYDPDYEAIVDSVGAIIFLSTPHRGTNLAETLNRILQALYIAAPKQFILELTKNSYTLQTLNEQFWYVATKLDIVSFYEMRKTPLGFNKGRVIVLEKDPSVLGYPGEISKPLDADHHGVCKHESRQDPLYITVRNVLESLVLGASSRSNSLKAQRATSPVSVFLSLHELPDSDFAFFRDRWSPGTCKWILSQQVLIDWLEDIDNKPHLLWIHGSAASGKSVLSSFIIDHLSRHNESDNPQTMVKLLLDIAGYSVPIRLLLKDVEDAIDELPLGMKDLYIRMAAAIAENHNASSRRLAHDIVAWTLCARRPMIVDELSNALGQDAPLDLQRSVGDLYGGFVVVVLKQSANELIFRRCLECLTDPGLRINSPESGTNTSGLRNELLAIYQLIPPFCPHESITYEQFGRVRARAVSVSGSTLQQWDDCLGRLSLQPGSVTSSVLTAGGRIAVLRLSGRVSHIHIYSASTFEETRPIVQQERVMHMGMNMSGSTLVTYGYLSTKLWTLATGECIKSVGIPSGRPWPHSFSFIDGDMTVLVGCDDRQLRSLDLQTKSSGWDIVGDFDELQHGGTFVNSPTCVTISPHCVQIVFGYRGHPVTLWEVDGPTPIAQCTRTLNSEFSTINEQAWGEVIQLTWHPFSGEILGLYIEGVLFE</sequence>
<name>A0A6A6SKE7_9PLEO</name>